<dbReference type="GO" id="GO:0004803">
    <property type="term" value="F:transposase activity"/>
    <property type="evidence" value="ECO:0007669"/>
    <property type="project" value="InterPro"/>
</dbReference>
<accession>X1UPJ8</accession>
<comment type="caution">
    <text evidence="2">The sequence shown here is derived from an EMBL/GenBank/DDBJ whole genome shotgun (WGS) entry which is preliminary data.</text>
</comment>
<dbReference type="GO" id="GO:0003677">
    <property type="term" value="F:DNA binding"/>
    <property type="evidence" value="ECO:0007669"/>
    <property type="project" value="InterPro"/>
</dbReference>
<name>X1UPJ8_9ZZZZ</name>
<sequence length="98" mass="10852">MKTCLFVGVDTHKDSHTAAVVDSYFEIVAIIRFDNDKAGFARLEKKLKKLRNGKDLIFGLEDSQGLGSFLACYLLGKGHTALEINPVLTDRGRKHTVS</sequence>
<dbReference type="EMBL" id="BARW01040641">
    <property type="protein sequence ID" value="GAJ19419.1"/>
    <property type="molecule type" value="Genomic_DNA"/>
</dbReference>
<reference evidence="2" key="1">
    <citation type="journal article" date="2014" name="Front. Microbiol.">
        <title>High frequency of phylogenetically diverse reductive dehalogenase-homologous genes in deep subseafloor sedimentary metagenomes.</title>
        <authorList>
            <person name="Kawai M."/>
            <person name="Futagami T."/>
            <person name="Toyoda A."/>
            <person name="Takaki Y."/>
            <person name="Nishi S."/>
            <person name="Hori S."/>
            <person name="Arai W."/>
            <person name="Tsubouchi T."/>
            <person name="Morono Y."/>
            <person name="Uchiyama I."/>
            <person name="Ito T."/>
            <person name="Fujiyama A."/>
            <person name="Inagaki F."/>
            <person name="Takami H."/>
        </authorList>
    </citation>
    <scope>NUCLEOTIDE SEQUENCE</scope>
    <source>
        <strain evidence="2">Expedition CK06-06</strain>
    </source>
</reference>
<feature type="non-terminal residue" evidence="2">
    <location>
        <position position="98"/>
    </location>
</feature>
<evidence type="ECO:0000259" key="1">
    <source>
        <dbReference type="Pfam" id="PF01548"/>
    </source>
</evidence>
<feature type="domain" description="Transposase IS110-like N-terminal" evidence="1">
    <location>
        <begin position="7"/>
        <end position="95"/>
    </location>
</feature>
<dbReference type="InterPro" id="IPR002525">
    <property type="entry name" value="Transp_IS110-like_N"/>
</dbReference>
<dbReference type="GO" id="GO:0006313">
    <property type="term" value="P:DNA transposition"/>
    <property type="evidence" value="ECO:0007669"/>
    <property type="project" value="InterPro"/>
</dbReference>
<organism evidence="2">
    <name type="scientific">marine sediment metagenome</name>
    <dbReference type="NCBI Taxonomy" id="412755"/>
    <lineage>
        <taxon>unclassified sequences</taxon>
        <taxon>metagenomes</taxon>
        <taxon>ecological metagenomes</taxon>
    </lineage>
</organism>
<dbReference type="Pfam" id="PF01548">
    <property type="entry name" value="DEDD_Tnp_IS110"/>
    <property type="match status" value="1"/>
</dbReference>
<protein>
    <recommendedName>
        <fullName evidence="1">Transposase IS110-like N-terminal domain-containing protein</fullName>
    </recommendedName>
</protein>
<gene>
    <name evidence="2" type="ORF">S12H4_61298</name>
</gene>
<evidence type="ECO:0000313" key="2">
    <source>
        <dbReference type="EMBL" id="GAJ19419.1"/>
    </source>
</evidence>
<proteinExistence type="predicted"/>
<dbReference type="AlphaFoldDB" id="X1UPJ8"/>